<evidence type="ECO:0000313" key="2">
    <source>
        <dbReference type="EMBL" id="CUE72039.1"/>
    </source>
</evidence>
<proteinExistence type="predicted"/>
<evidence type="ECO:0000313" key="3">
    <source>
        <dbReference type="Proteomes" id="UP000051952"/>
    </source>
</evidence>
<dbReference type="Proteomes" id="UP000051952">
    <property type="component" value="Unassembled WGS sequence"/>
</dbReference>
<gene>
    <name evidence="2" type="ORF">BSAL_53850</name>
</gene>
<reference evidence="3" key="1">
    <citation type="submission" date="2015-09" db="EMBL/GenBank/DDBJ databases">
        <authorList>
            <consortium name="Pathogen Informatics"/>
        </authorList>
    </citation>
    <scope>NUCLEOTIDE SEQUENCE [LARGE SCALE GENOMIC DNA]</scope>
    <source>
        <strain evidence="3">Lake Konstanz</strain>
    </source>
</reference>
<feature type="transmembrane region" description="Helical" evidence="1">
    <location>
        <begin position="277"/>
        <end position="299"/>
    </location>
</feature>
<feature type="transmembrane region" description="Helical" evidence="1">
    <location>
        <begin position="128"/>
        <end position="145"/>
    </location>
</feature>
<feature type="transmembrane region" description="Helical" evidence="1">
    <location>
        <begin position="336"/>
        <end position="353"/>
    </location>
</feature>
<accession>A0A0S4III7</accession>
<evidence type="ECO:0000256" key="1">
    <source>
        <dbReference type="SAM" id="Phobius"/>
    </source>
</evidence>
<feature type="transmembrane region" description="Helical" evidence="1">
    <location>
        <begin position="12"/>
        <end position="35"/>
    </location>
</feature>
<feature type="transmembrane region" description="Helical" evidence="1">
    <location>
        <begin position="181"/>
        <end position="203"/>
    </location>
</feature>
<protein>
    <submittedName>
        <fullName evidence="2">Transmembrane protein, putative</fullName>
    </submittedName>
</protein>
<feature type="transmembrane region" description="Helical" evidence="1">
    <location>
        <begin position="55"/>
        <end position="76"/>
    </location>
</feature>
<keyword evidence="1 2" id="KW-0812">Transmembrane</keyword>
<dbReference type="AlphaFoldDB" id="A0A0S4III7"/>
<dbReference type="EMBL" id="CYKH01000116">
    <property type="protein sequence ID" value="CUE72039.1"/>
    <property type="molecule type" value="Genomic_DNA"/>
</dbReference>
<dbReference type="OrthoDB" id="250042at2759"/>
<sequence>MEQTAVLQRHVVVAALLGFILIGSGAVGCVCFGIVEITSNDSVFLNDGLGEVLTVLGIYFTVPYLFCVGAFILIVLRPFDKDDDDDNAVNDRKGSSLETNVIFGLTILCFLVQQVFTNIYLDILVDKWVLFIVILDIWVLATHLYYKFEKPYASLLYTIVYAIKMAIQWNDAYRTANQSFFGPNGVSVMLFLCIPLIQFPLYVMGTSASRVEVTQRSDNAIEGRATSESIVTSFTNNFNLFLSHLLNSLDIISMYSFAFVLPESNINQVAAPKQLKIFVMILIFVAFVGNNVSVLHLFYRRDRVEEAEIVFLPKKFRQVTKAVDAEDDSSSQRRRIFQYLLFMLVVCDVPMLITRLELWRQQYSTLNIFVAKNIKSIADAVILVLRADDNNDKQKNQKQNAQRYSLLGLAQSPSVSNTGDVSSARFMR</sequence>
<feature type="transmembrane region" description="Helical" evidence="1">
    <location>
        <begin position="152"/>
        <end position="169"/>
    </location>
</feature>
<name>A0A0S4III7_BODSA</name>
<keyword evidence="3" id="KW-1185">Reference proteome</keyword>
<feature type="transmembrane region" description="Helical" evidence="1">
    <location>
        <begin position="97"/>
        <end position="116"/>
    </location>
</feature>
<organism evidence="2 3">
    <name type="scientific">Bodo saltans</name>
    <name type="common">Flagellated protozoan</name>
    <dbReference type="NCBI Taxonomy" id="75058"/>
    <lineage>
        <taxon>Eukaryota</taxon>
        <taxon>Discoba</taxon>
        <taxon>Euglenozoa</taxon>
        <taxon>Kinetoplastea</taxon>
        <taxon>Metakinetoplastina</taxon>
        <taxon>Eubodonida</taxon>
        <taxon>Bodonidae</taxon>
        <taxon>Bodo</taxon>
    </lineage>
</organism>
<dbReference type="OMA" id="FTRHADE"/>
<dbReference type="VEuPathDB" id="TriTrypDB:BSAL_53850"/>
<keyword evidence="1" id="KW-0472">Membrane</keyword>
<keyword evidence="1" id="KW-1133">Transmembrane helix</keyword>